<comment type="catalytic activity">
    <reaction evidence="11 13">
        <text>O-phospho-L-threonyl-[protein] + H2O = L-threonyl-[protein] + phosphate</text>
        <dbReference type="Rhea" id="RHEA:47004"/>
        <dbReference type="Rhea" id="RHEA-COMP:11060"/>
        <dbReference type="Rhea" id="RHEA-COMP:11605"/>
        <dbReference type="ChEBI" id="CHEBI:15377"/>
        <dbReference type="ChEBI" id="CHEBI:30013"/>
        <dbReference type="ChEBI" id="CHEBI:43474"/>
        <dbReference type="ChEBI" id="CHEBI:61977"/>
        <dbReference type="EC" id="3.1.3.16"/>
    </reaction>
</comment>
<dbReference type="GO" id="GO:0043175">
    <property type="term" value="F:RNA polymerase core enzyme binding"/>
    <property type="evidence" value="ECO:0007669"/>
    <property type="project" value="UniProtKB-UniRule"/>
</dbReference>
<reference evidence="17" key="1">
    <citation type="submission" date="2025-08" db="UniProtKB">
        <authorList>
            <consortium name="RefSeq"/>
        </authorList>
    </citation>
    <scope>IDENTIFICATION</scope>
</reference>
<keyword evidence="8 13" id="KW-0539">Nucleus</keyword>
<protein>
    <recommendedName>
        <fullName evidence="13">RNA polymerase II subunit B1 CTD phosphatase RPAP2 homolog</fullName>
        <ecNumber evidence="13">3.1.3.16</ecNumber>
    </recommendedName>
</protein>
<dbReference type="GO" id="GO:0005634">
    <property type="term" value="C:nucleus"/>
    <property type="evidence" value="ECO:0007669"/>
    <property type="project" value="UniProtKB-SubCell"/>
</dbReference>
<organism evidence="16 17">
    <name type="scientific">Clupea harengus</name>
    <name type="common">Atlantic herring</name>
    <dbReference type="NCBI Taxonomy" id="7950"/>
    <lineage>
        <taxon>Eukaryota</taxon>
        <taxon>Metazoa</taxon>
        <taxon>Chordata</taxon>
        <taxon>Craniata</taxon>
        <taxon>Vertebrata</taxon>
        <taxon>Euteleostomi</taxon>
        <taxon>Actinopterygii</taxon>
        <taxon>Neopterygii</taxon>
        <taxon>Teleostei</taxon>
        <taxon>Clupei</taxon>
        <taxon>Clupeiformes</taxon>
        <taxon>Clupeoidei</taxon>
        <taxon>Clupeidae</taxon>
        <taxon>Clupea</taxon>
    </lineage>
</organism>
<keyword evidence="3 13" id="KW-0479">Metal-binding</keyword>
<evidence type="ECO:0000256" key="4">
    <source>
        <dbReference type="ARBA" id="ARBA00022771"/>
    </source>
</evidence>
<dbReference type="GO" id="GO:0008270">
    <property type="term" value="F:zinc ion binding"/>
    <property type="evidence" value="ECO:0007669"/>
    <property type="project" value="UniProtKB-KW"/>
</dbReference>
<gene>
    <name evidence="17" type="primary">rpap2</name>
</gene>
<comment type="subunit">
    <text evidence="13">Associates with the RNA polymerase II complex.</text>
</comment>
<evidence type="ECO:0000256" key="1">
    <source>
        <dbReference type="ARBA" id="ARBA00004123"/>
    </source>
</evidence>
<dbReference type="InterPro" id="IPR038534">
    <property type="entry name" value="Rtr1/RPAP2_sf"/>
</dbReference>
<evidence type="ECO:0000256" key="5">
    <source>
        <dbReference type="ARBA" id="ARBA00022801"/>
    </source>
</evidence>
<feature type="compositionally biased region" description="Basic and acidic residues" evidence="14">
    <location>
        <begin position="257"/>
        <end position="266"/>
    </location>
</feature>
<dbReference type="GeneID" id="105893814"/>
<sequence>MGLSLLTEHFINPSMENRVARIKSSKGKRVTSKTDDVECKRREILKERLQDKVEHERRAQQVTERLLEDAVSDDFLTRCALLITAENYQDTVEERSIAKLCGYPICPNKLDNVPRQKYKISTKTNKVYDITERKCFCCNFCYKASKWFEVQISKTPLWLRKDDRTPDVTLMKRQEGYVCIGSSGLEVPLVDRPVKEADIENPVLPDVEEDSTAIFSNSGDEGNQNEFDCSDSTSKCHRRVHWAELPQGSGAITGTQAEKERQERSCSGHLPKQSETAAIQHSSIPMLSVANGSPEIAKKCSQADGEVEETFLSQSSVRTDNRHLAAPFLQEPSSPTQTTEEESDPPVVQINMTKAGVAELRGQLQRLGVSKSGTTLIKKLGLMERLKLTLMQWKTDETMKLLRGSDYTTGDLHTWQHEMEEELDEDDIQEAPADELYSTGLTGEPMSSSSPDCTTFGRATPTVDVRIKENTTECILPKGTDNQDVPCKVSGSKEPVLPLVDCLSQLVIQKRIVVERLRRSLKNLVGPLRLTMSEVSNDLNNLVRTLRLTNTNIIHRNPEWTVIAVVFLYALTGVSPLLKESLTHPSAVEFISSLMKDLQLTGEDLHCLVRLFCPPPS</sequence>
<evidence type="ECO:0000256" key="7">
    <source>
        <dbReference type="ARBA" id="ARBA00022912"/>
    </source>
</evidence>
<dbReference type="GO" id="GO:0005737">
    <property type="term" value="C:cytoplasm"/>
    <property type="evidence" value="ECO:0007669"/>
    <property type="project" value="TreeGrafter"/>
</dbReference>
<proteinExistence type="inferred from homology"/>
<dbReference type="Gene3D" id="1.25.40.820">
    <property type="match status" value="1"/>
</dbReference>
<dbReference type="Pfam" id="PF04181">
    <property type="entry name" value="RPAP2_Rtr1"/>
    <property type="match status" value="1"/>
</dbReference>
<evidence type="ECO:0000256" key="3">
    <source>
        <dbReference type="ARBA" id="ARBA00022723"/>
    </source>
</evidence>
<evidence type="ECO:0000256" key="12">
    <source>
        <dbReference type="PROSITE-ProRule" id="PRU00812"/>
    </source>
</evidence>
<evidence type="ECO:0000256" key="9">
    <source>
        <dbReference type="ARBA" id="ARBA00045547"/>
    </source>
</evidence>
<dbReference type="OrthoDB" id="2590500at2759"/>
<accession>A0A6P8EY05</accession>
<evidence type="ECO:0000313" key="16">
    <source>
        <dbReference type="Proteomes" id="UP000515152"/>
    </source>
</evidence>
<evidence type="ECO:0000256" key="14">
    <source>
        <dbReference type="SAM" id="MobiDB-lite"/>
    </source>
</evidence>
<dbReference type="AlphaFoldDB" id="A0A6P8EY05"/>
<keyword evidence="16" id="KW-1185">Reference proteome</keyword>
<comment type="catalytic activity">
    <reaction evidence="10 13">
        <text>O-phospho-L-seryl-[protein] + H2O = L-seryl-[protein] + phosphate</text>
        <dbReference type="Rhea" id="RHEA:20629"/>
        <dbReference type="Rhea" id="RHEA-COMP:9863"/>
        <dbReference type="Rhea" id="RHEA-COMP:11604"/>
        <dbReference type="ChEBI" id="CHEBI:15377"/>
        <dbReference type="ChEBI" id="CHEBI:29999"/>
        <dbReference type="ChEBI" id="CHEBI:43474"/>
        <dbReference type="ChEBI" id="CHEBI:83421"/>
        <dbReference type="EC" id="3.1.3.16"/>
    </reaction>
</comment>
<evidence type="ECO:0000256" key="6">
    <source>
        <dbReference type="ARBA" id="ARBA00022833"/>
    </source>
</evidence>
<dbReference type="PANTHER" id="PTHR14732">
    <property type="entry name" value="RNA POLYMERASE II SUBUNIT B1 CTD PHOSPHATASE RPAP2-RELATED"/>
    <property type="match status" value="1"/>
</dbReference>
<evidence type="ECO:0000256" key="11">
    <source>
        <dbReference type="ARBA" id="ARBA00048336"/>
    </source>
</evidence>
<evidence type="ECO:0000259" key="15">
    <source>
        <dbReference type="PROSITE" id="PS51479"/>
    </source>
</evidence>
<feature type="region of interest" description="Disordered" evidence="14">
    <location>
        <begin position="246"/>
        <end position="271"/>
    </location>
</feature>
<dbReference type="EC" id="3.1.3.16" evidence="13"/>
<keyword evidence="4 13" id="KW-0863">Zinc-finger</keyword>
<name>A0A6P8EY05_CLUHA</name>
<dbReference type="PROSITE" id="PS51479">
    <property type="entry name" value="ZF_RTR1"/>
    <property type="match status" value="1"/>
</dbReference>
<dbReference type="GO" id="GO:0008420">
    <property type="term" value="F:RNA polymerase II CTD heptapeptide repeat phosphatase activity"/>
    <property type="evidence" value="ECO:0007669"/>
    <property type="project" value="UniProtKB-UniRule"/>
</dbReference>
<keyword evidence="7 13" id="KW-0904">Protein phosphatase</keyword>
<evidence type="ECO:0000313" key="17">
    <source>
        <dbReference type="RefSeq" id="XP_031415772.1"/>
    </source>
</evidence>
<comment type="similarity">
    <text evidence="2 12 13">Belongs to the RPAP2 family.</text>
</comment>
<dbReference type="CTD" id="79871"/>
<dbReference type="PANTHER" id="PTHR14732:SF0">
    <property type="entry name" value="RNA POLYMERASE II SUBUNIT B1 CTD PHOSPHATASE RPAP2-RELATED"/>
    <property type="match status" value="1"/>
</dbReference>
<dbReference type="RefSeq" id="XP_031415772.1">
    <property type="nucleotide sequence ID" value="XM_031559912.2"/>
</dbReference>
<keyword evidence="5 13" id="KW-0378">Hydrolase</keyword>
<comment type="subcellular location">
    <subcellularLocation>
        <location evidence="1 13">Nucleus</location>
    </subcellularLocation>
</comment>
<dbReference type="Proteomes" id="UP000515152">
    <property type="component" value="Chromosome 22"/>
</dbReference>
<evidence type="ECO:0000256" key="10">
    <source>
        <dbReference type="ARBA" id="ARBA00047761"/>
    </source>
</evidence>
<comment type="function">
    <text evidence="9">Protein phosphatase that displays CTD phosphatase activity and regulates transcription of snRNA genes. Recognizes and binds phosphorylated 'Ser-7' of the C-terminal heptapeptide repeat domain (CTD) of the largest RNA polymerase II subunit POLR2A, and mediates dephosphorylation of 'Ser-5' of the CTD, thereby promoting transcription of snRNA genes. Downstream of EIF2AK3/PERK, dephosphorylates ERN1, a sensor for the endoplasmic reticulum unfolded protein response (UPR), to abort failed ER-stress adaptation and trigger apoptosis.</text>
</comment>
<evidence type="ECO:0000256" key="13">
    <source>
        <dbReference type="RuleBase" id="RU367080"/>
    </source>
</evidence>
<evidence type="ECO:0000256" key="2">
    <source>
        <dbReference type="ARBA" id="ARBA00005676"/>
    </source>
</evidence>
<dbReference type="InterPro" id="IPR007308">
    <property type="entry name" value="Rtr1/RPAP2_dom"/>
</dbReference>
<evidence type="ECO:0000256" key="8">
    <source>
        <dbReference type="ARBA" id="ARBA00023242"/>
    </source>
</evidence>
<keyword evidence="6 13" id="KW-0862">Zinc</keyword>
<dbReference type="InterPro" id="IPR039693">
    <property type="entry name" value="Rtr1/RPAP2"/>
</dbReference>
<feature type="domain" description="RTR1-type" evidence="15">
    <location>
        <begin position="78"/>
        <end position="161"/>
    </location>
</feature>